<evidence type="ECO:0000256" key="3">
    <source>
        <dbReference type="ARBA" id="ARBA00022670"/>
    </source>
</evidence>
<keyword evidence="2 6" id="KW-0121">Carboxypeptidase</keyword>
<dbReference type="PANTHER" id="PTHR11802:SF452">
    <property type="entry name" value="CARBOXYPEPTIDASE"/>
    <property type="match status" value="1"/>
</dbReference>
<keyword evidence="6" id="KW-0732">Signal</keyword>
<dbReference type="GO" id="GO:0006508">
    <property type="term" value="P:proteolysis"/>
    <property type="evidence" value="ECO:0007669"/>
    <property type="project" value="UniProtKB-KW"/>
</dbReference>
<evidence type="ECO:0000256" key="2">
    <source>
        <dbReference type="ARBA" id="ARBA00022645"/>
    </source>
</evidence>
<reference evidence="7 8" key="1">
    <citation type="submission" date="2019-07" db="EMBL/GenBank/DDBJ databases">
        <title>Rhodotorula toruloides NBRC10032 genome sequencing.</title>
        <authorList>
            <person name="Shida Y."/>
            <person name="Takaku H."/>
            <person name="Ogasawara W."/>
            <person name="Mori K."/>
        </authorList>
    </citation>
    <scope>NUCLEOTIDE SEQUENCE [LARGE SCALE GENOMIC DNA]</scope>
    <source>
        <strain evidence="7 8">NBRC10032</strain>
    </source>
</reference>
<dbReference type="GO" id="GO:0004185">
    <property type="term" value="F:serine-type carboxypeptidase activity"/>
    <property type="evidence" value="ECO:0007669"/>
    <property type="project" value="UniProtKB-UniRule"/>
</dbReference>
<dbReference type="InterPro" id="IPR018202">
    <property type="entry name" value="Ser_caboxypep_ser_AS"/>
</dbReference>
<comment type="caution">
    <text evidence="7">The sequence shown here is derived from an EMBL/GenBank/DDBJ whole genome shotgun (WGS) entry which is preliminary data.</text>
</comment>
<dbReference type="Pfam" id="PF00450">
    <property type="entry name" value="Peptidase_S10"/>
    <property type="match status" value="1"/>
</dbReference>
<dbReference type="PANTHER" id="PTHR11802">
    <property type="entry name" value="SERINE PROTEASE FAMILY S10 SERINE CARBOXYPEPTIDASE"/>
    <property type="match status" value="1"/>
</dbReference>
<keyword evidence="3 6" id="KW-0645">Protease</keyword>
<dbReference type="OrthoDB" id="443318at2759"/>
<dbReference type="GO" id="GO:0000324">
    <property type="term" value="C:fungal-type vacuole"/>
    <property type="evidence" value="ECO:0007669"/>
    <property type="project" value="TreeGrafter"/>
</dbReference>
<keyword evidence="5" id="KW-0325">Glycoprotein</keyword>
<organism evidence="7 8">
    <name type="scientific">Rhodotorula toruloides</name>
    <name type="common">Yeast</name>
    <name type="synonym">Rhodosporidium toruloides</name>
    <dbReference type="NCBI Taxonomy" id="5286"/>
    <lineage>
        <taxon>Eukaryota</taxon>
        <taxon>Fungi</taxon>
        <taxon>Dikarya</taxon>
        <taxon>Basidiomycota</taxon>
        <taxon>Pucciniomycotina</taxon>
        <taxon>Microbotryomycetes</taxon>
        <taxon>Sporidiobolales</taxon>
        <taxon>Sporidiobolaceae</taxon>
        <taxon>Rhodotorula</taxon>
    </lineage>
</organism>
<dbReference type="InterPro" id="IPR001563">
    <property type="entry name" value="Peptidase_S10"/>
</dbReference>
<dbReference type="InterPro" id="IPR029058">
    <property type="entry name" value="AB_hydrolase_fold"/>
</dbReference>
<feature type="signal peptide" evidence="6">
    <location>
        <begin position="1"/>
        <end position="20"/>
    </location>
</feature>
<evidence type="ECO:0000313" key="8">
    <source>
        <dbReference type="Proteomes" id="UP000321518"/>
    </source>
</evidence>
<name>A0A511K8T4_RHOTO</name>
<dbReference type="Gene3D" id="1.10.287.410">
    <property type="match status" value="1"/>
</dbReference>
<evidence type="ECO:0000256" key="5">
    <source>
        <dbReference type="ARBA" id="ARBA00023180"/>
    </source>
</evidence>
<dbReference type="Gene3D" id="3.40.50.1820">
    <property type="entry name" value="alpha/beta hydrolase"/>
    <property type="match status" value="1"/>
</dbReference>
<feature type="chain" id="PRO_5022248812" description="Carboxypeptidase" evidence="6">
    <location>
        <begin position="21"/>
        <end position="531"/>
    </location>
</feature>
<dbReference type="AlphaFoldDB" id="A0A511K8T4"/>
<keyword evidence="4 6" id="KW-0378">Hydrolase</keyword>
<evidence type="ECO:0000256" key="1">
    <source>
        <dbReference type="ARBA" id="ARBA00009431"/>
    </source>
</evidence>
<dbReference type="EMBL" id="BJWK01000002">
    <property type="protein sequence ID" value="GEM06759.1"/>
    <property type="molecule type" value="Genomic_DNA"/>
</dbReference>
<evidence type="ECO:0000256" key="6">
    <source>
        <dbReference type="RuleBase" id="RU361156"/>
    </source>
</evidence>
<comment type="similarity">
    <text evidence="1 6">Belongs to the peptidase S10 family.</text>
</comment>
<dbReference type="PROSITE" id="PS00131">
    <property type="entry name" value="CARBOXYPEPT_SER_SER"/>
    <property type="match status" value="1"/>
</dbReference>
<dbReference type="EC" id="3.4.16.-" evidence="6"/>
<evidence type="ECO:0000256" key="4">
    <source>
        <dbReference type="ARBA" id="ARBA00022801"/>
    </source>
</evidence>
<proteinExistence type="inferred from homology"/>
<protein>
    <recommendedName>
        <fullName evidence="6">Carboxypeptidase</fullName>
        <ecNumber evidence="6">3.4.16.-</ecNumber>
    </recommendedName>
</protein>
<accession>A0A511K8T4</accession>
<dbReference type="SUPFAM" id="SSF53474">
    <property type="entry name" value="alpha/beta-Hydrolases"/>
    <property type="match status" value="1"/>
</dbReference>
<dbReference type="PRINTS" id="PR00724">
    <property type="entry name" value="CRBOXYPTASEC"/>
</dbReference>
<dbReference type="Proteomes" id="UP000321518">
    <property type="component" value="Unassembled WGS sequence"/>
</dbReference>
<evidence type="ECO:0000313" key="7">
    <source>
        <dbReference type="EMBL" id="GEM06759.1"/>
    </source>
</evidence>
<gene>
    <name evidence="7" type="ORF">Rt10032_c02g0776</name>
</gene>
<sequence>MRSPWITASAIAAAAHTACAAPQQLAFSASSSSSLSRISIDDALRSAWNGVQHSRPVGWAEEGVRKFTEVVDDQGSNFELIQHADFPLHSLRMKKPEGLCDSSSKSYSGYLDISDDAHLFYWFFESRSPHPEKDPLVLWLNGGPGCSSTTGLLFELGPCRIADEGKNTTYNPYSWTESANVIFLDSPVQVGYSYGSKTVSNSQDTAEDVYSFLQLFYEKFPKFRDVDFHISGESYAGTYLPNIASVIHRHNKQKPTPNSLDIPMKSVLIGNGLTNAYVQFASIPEWSCKPGGNPYHPIFSEQECRSIESKVPTCQRLVDYCYKAPSRFTCVPATLSCWQIASPIQQSGLNPYDIRKKCDRSKDGDLCYKEMGWIETYMNDPEVRRQLGAAKDVTFASCNMQVNQAFQLNGDVSKNTAALIPPLLEDGIRFLIYAGSADFMCNSKGNHAWTVAMDWKHASKYRKAKLVPFMSDKKVPGKTVSVGLTQAVSLKGGAGLLRYLELADGGHMIPYDQPEVSLDFFTRWIRDEAFE</sequence>